<dbReference type="Pfam" id="PF06757">
    <property type="entry name" value="Ins_allergen_rp"/>
    <property type="match status" value="1"/>
</dbReference>
<reference evidence="3" key="3">
    <citation type="submission" date="2025-08" db="UniProtKB">
        <authorList>
            <consortium name="RefSeq"/>
        </authorList>
    </citation>
    <scope>IDENTIFICATION</scope>
    <source>
        <tissue evidence="3">Whole organism</tissue>
    </source>
</reference>
<dbReference type="Proteomes" id="UP000694904">
    <property type="component" value="Chromosome 4"/>
</dbReference>
<evidence type="ECO:0000256" key="1">
    <source>
        <dbReference type="SAM" id="SignalP"/>
    </source>
</evidence>
<reference evidence="2" key="2">
    <citation type="journal article" date="2016" name="G3 (Bethesda)">
        <title>Genome Evolution in Three Species of Cactophilic Drosophila.</title>
        <authorList>
            <person name="Sanchez-Flores A."/>
            <person name="Penazola F."/>
            <person name="Carpinteyro-Ponce J."/>
            <person name="Nazario-Yepiz N."/>
            <person name="Abreu-Goodger C."/>
            <person name="Machado C.A."/>
            <person name="Markow T.A."/>
        </authorList>
    </citation>
    <scope>NUCLEOTIDE SEQUENCE [LARGE SCALE GENOMIC DNA]</scope>
</reference>
<dbReference type="GeneID" id="108614080"/>
<organism evidence="2 3">
    <name type="scientific">Drosophila arizonae</name>
    <name type="common">Fruit fly</name>
    <dbReference type="NCBI Taxonomy" id="7263"/>
    <lineage>
        <taxon>Eukaryota</taxon>
        <taxon>Metazoa</taxon>
        <taxon>Ecdysozoa</taxon>
        <taxon>Arthropoda</taxon>
        <taxon>Hexapoda</taxon>
        <taxon>Insecta</taxon>
        <taxon>Pterygota</taxon>
        <taxon>Neoptera</taxon>
        <taxon>Endopterygota</taxon>
        <taxon>Diptera</taxon>
        <taxon>Brachycera</taxon>
        <taxon>Muscomorpha</taxon>
        <taxon>Ephydroidea</taxon>
        <taxon>Drosophilidae</taxon>
        <taxon>Drosophila</taxon>
    </lineage>
</organism>
<gene>
    <name evidence="3" type="primary">LOC108614080</name>
</gene>
<accession>A0ABM1P8F0</accession>
<dbReference type="InterPro" id="IPR010629">
    <property type="entry name" value="Ins_allergen"/>
</dbReference>
<dbReference type="PANTHER" id="PTHR21163:SF0">
    <property type="entry name" value="GH08205P-RELATED"/>
    <property type="match status" value="1"/>
</dbReference>
<protein>
    <submittedName>
        <fullName evidence="3">Uncharacterized protein LOC108614080</fullName>
    </submittedName>
</protein>
<evidence type="ECO:0000313" key="2">
    <source>
        <dbReference type="Proteomes" id="UP000694904"/>
    </source>
</evidence>
<dbReference type="PANTHER" id="PTHR21163">
    <property type="entry name" value="PROTEIN G12"/>
    <property type="match status" value="1"/>
</dbReference>
<dbReference type="RefSeq" id="XP_017863486.1">
    <property type="nucleotide sequence ID" value="XM_018007997.1"/>
</dbReference>
<sequence length="241" mass="27110">MHFLTIALTTICCLGTGLSAIAPAPAAPAASAAVGNPAAPVSNFYLELRSVMRNVPYKQIEHLVQAYLLNDAEFQAVIREINSLPAYRLRMQLLNQPELRQFLQWLSQQLILSGGSLKVFEDLELEIKVLNKYPHWAQSVNGIGGFEQEFSFIYPLAAIRNLLETSAQQSAVFGEFWQRVVGLKPVYERFLATTQAQAFANRLRTLGVDVAGLDSFLRYQLGWSNDTVIPTYDYDYNYGFY</sequence>
<keyword evidence="1" id="KW-0732">Signal</keyword>
<keyword evidence="2" id="KW-1185">Reference proteome</keyword>
<reference evidence="2" key="1">
    <citation type="journal article" date="1997" name="Nucleic Acids Res.">
        <title>tRNAscan-SE: a program for improved detection of transfer RNA genes in genomic sequence.</title>
        <authorList>
            <person name="Lowe T.M."/>
            <person name="Eddy S.R."/>
        </authorList>
    </citation>
    <scope>NUCLEOTIDE SEQUENCE [LARGE SCALE GENOMIC DNA]</scope>
</reference>
<name>A0ABM1P8F0_DROAR</name>
<feature type="chain" id="PRO_5047083948" evidence="1">
    <location>
        <begin position="20"/>
        <end position="241"/>
    </location>
</feature>
<feature type="signal peptide" evidence="1">
    <location>
        <begin position="1"/>
        <end position="19"/>
    </location>
</feature>
<proteinExistence type="predicted"/>
<evidence type="ECO:0000313" key="3">
    <source>
        <dbReference type="RefSeq" id="XP_017863486.1"/>
    </source>
</evidence>